<evidence type="ECO:0000313" key="1">
    <source>
        <dbReference type="EMBL" id="MBB5700004.1"/>
    </source>
</evidence>
<accession>A0A7W9EJA2</accession>
<dbReference type="Proteomes" id="UP000557739">
    <property type="component" value="Unassembled WGS sequence"/>
</dbReference>
<organism evidence="1 2">
    <name type="scientific">Sphingomonas yantingensis</name>
    <dbReference type="NCBI Taxonomy" id="1241761"/>
    <lineage>
        <taxon>Bacteria</taxon>
        <taxon>Pseudomonadati</taxon>
        <taxon>Pseudomonadota</taxon>
        <taxon>Alphaproteobacteria</taxon>
        <taxon>Sphingomonadales</taxon>
        <taxon>Sphingomonadaceae</taxon>
        <taxon>Sphingomonas</taxon>
    </lineage>
</organism>
<gene>
    <name evidence="1" type="ORF">FHR19_003384</name>
</gene>
<sequence>MSTTEPNATISRILKDGGEAIIIDAQLRTHYVQVADDGSLDAHRRYGGNPGDVIPALAAAIERGEDLGRIAGVTGVDMM</sequence>
<evidence type="ECO:0000313" key="2">
    <source>
        <dbReference type="Proteomes" id="UP000557739"/>
    </source>
</evidence>
<comment type="caution">
    <text evidence="1">The sequence shown here is derived from an EMBL/GenBank/DDBJ whole genome shotgun (WGS) entry which is preliminary data.</text>
</comment>
<dbReference type="AlphaFoldDB" id="A0A7W9EJA2"/>
<reference evidence="1 2" key="1">
    <citation type="submission" date="2020-08" db="EMBL/GenBank/DDBJ databases">
        <title>Genomic Encyclopedia of Type Strains, Phase IV (KMG-IV): sequencing the most valuable type-strain genomes for metagenomic binning, comparative biology and taxonomic classification.</title>
        <authorList>
            <person name="Goeker M."/>
        </authorList>
    </citation>
    <scope>NUCLEOTIDE SEQUENCE [LARGE SCALE GENOMIC DNA]</scope>
    <source>
        <strain evidence="1 2">DSM 27244</strain>
    </source>
</reference>
<proteinExistence type="predicted"/>
<protein>
    <submittedName>
        <fullName evidence="1">Uncharacterized protein</fullName>
    </submittedName>
</protein>
<name>A0A7W9EJA2_9SPHN</name>
<dbReference type="EMBL" id="JACIJJ010000007">
    <property type="protein sequence ID" value="MBB5700004.1"/>
    <property type="molecule type" value="Genomic_DNA"/>
</dbReference>
<dbReference type="RefSeq" id="WP_184030877.1">
    <property type="nucleotide sequence ID" value="NZ_JACIJJ010000007.1"/>
</dbReference>
<keyword evidence="2" id="KW-1185">Reference proteome</keyword>